<keyword evidence="3" id="KW-1185">Reference proteome</keyword>
<organism evidence="2 3">
    <name type="scientific">Pacificispira spongiicola</name>
    <dbReference type="NCBI Taxonomy" id="2729598"/>
    <lineage>
        <taxon>Bacteria</taxon>
        <taxon>Pseudomonadati</taxon>
        <taxon>Pseudomonadota</taxon>
        <taxon>Alphaproteobacteria</taxon>
        <taxon>Rhodospirillales</taxon>
        <taxon>Rhodospirillaceae</taxon>
        <taxon>Pacificispira</taxon>
    </lineage>
</organism>
<evidence type="ECO:0000256" key="1">
    <source>
        <dbReference type="SAM" id="MobiDB-lite"/>
    </source>
</evidence>
<evidence type="ECO:0000313" key="3">
    <source>
        <dbReference type="Proteomes" id="UP000539372"/>
    </source>
</evidence>
<dbReference type="EMBL" id="JABBNT010000001">
    <property type="protein sequence ID" value="NMM42986.1"/>
    <property type="molecule type" value="Genomic_DNA"/>
</dbReference>
<dbReference type="AlphaFoldDB" id="A0A7Y0DWN7"/>
<sequence length="234" mass="24261">MDGLAGLKSTTPVVLGSVGAAPLSAQDATKQDATAAPEKILSSVQGDQSTKDRSDAARQDENEKRIKAAREKVIEINARLQVLHLMATANPKTAARMAAQLGKELSKAVEDYERAGGPSASPAPPLPATALTTEKTNSDTGFLTVPPVLTGSKQAQMEALSTGDAFVQAVRGIAATIGDALNTAQDRLDTLGNKSRSAQRGMLNARSAVMDIHTALTKLDPPKALGSAGIRILV</sequence>
<gene>
    <name evidence="2" type="ORF">HH303_00755</name>
</gene>
<dbReference type="Proteomes" id="UP000539372">
    <property type="component" value="Unassembled WGS sequence"/>
</dbReference>
<comment type="caution">
    <text evidence="2">The sequence shown here is derived from an EMBL/GenBank/DDBJ whole genome shotgun (WGS) entry which is preliminary data.</text>
</comment>
<feature type="region of interest" description="Disordered" evidence="1">
    <location>
        <begin position="23"/>
        <end position="64"/>
    </location>
</feature>
<evidence type="ECO:0000313" key="2">
    <source>
        <dbReference type="EMBL" id="NMM42986.1"/>
    </source>
</evidence>
<dbReference type="RefSeq" id="WP_169623298.1">
    <property type="nucleotide sequence ID" value="NZ_JABBNT010000001.1"/>
</dbReference>
<reference evidence="2 3" key="1">
    <citation type="submission" date="2020-04" db="EMBL/GenBank/DDBJ databases">
        <title>Rhodospirillaceae bacterium KN72 isolated from deep sea.</title>
        <authorList>
            <person name="Zhang D.-C."/>
        </authorList>
    </citation>
    <scope>NUCLEOTIDE SEQUENCE [LARGE SCALE GENOMIC DNA]</scope>
    <source>
        <strain evidence="2 3">KN72</strain>
    </source>
</reference>
<protein>
    <submittedName>
        <fullName evidence="2">Uncharacterized protein</fullName>
    </submittedName>
</protein>
<accession>A0A7Y0DWN7</accession>
<proteinExistence type="predicted"/>
<feature type="compositionally biased region" description="Low complexity" evidence="1">
    <location>
        <begin position="25"/>
        <end position="36"/>
    </location>
</feature>
<feature type="compositionally biased region" description="Basic and acidic residues" evidence="1">
    <location>
        <begin position="49"/>
        <end position="64"/>
    </location>
</feature>
<name>A0A7Y0DWN7_9PROT</name>